<comment type="function">
    <text evidence="4">Constitutes one of the two catalytic subunit of the tRNA-splicing endonuclease complex, a complex responsible for identification and cleavage of the splice sites in pre-tRNA. It cleaves pre-tRNA at the 5'- and 3'-splice sites to release the intron. The products are an intron and two tRNA half-molecules bearing 2',3'-cyclic phosphate and 5'-OH termini. There are no conserved sequences at the splice sites, but the intron is invariably located at the same site in the gene, placing the splice sites an invariant distance from the constant structural features of the tRNA body. It probably carries the active site for 3'-splice site cleavage.</text>
</comment>
<dbReference type="OrthoDB" id="48041at2759"/>
<feature type="active site" evidence="6">
    <location>
        <position position="248"/>
    </location>
</feature>
<evidence type="ECO:0000256" key="6">
    <source>
        <dbReference type="PIRSR" id="PIRSR017250-50"/>
    </source>
</evidence>
<dbReference type="CDD" id="cd22363">
    <property type="entry name" value="tRNA-intron_lyase_C"/>
    <property type="match status" value="1"/>
</dbReference>
<evidence type="ECO:0000313" key="10">
    <source>
        <dbReference type="EMBL" id="KAF4125344.1"/>
    </source>
</evidence>
<evidence type="ECO:0000259" key="9">
    <source>
        <dbReference type="Pfam" id="PF26577"/>
    </source>
</evidence>
<dbReference type="InterPro" id="IPR011856">
    <property type="entry name" value="tRNA_endonuc-like_dom_sf"/>
</dbReference>
<dbReference type="PIRSF" id="PIRSF017250">
    <property type="entry name" value="tRNA_splic_SEN34"/>
    <property type="match status" value="1"/>
</dbReference>
<gene>
    <name evidence="10" type="ORF">GMORB2_4184</name>
</gene>
<dbReference type="SUPFAM" id="SSF53032">
    <property type="entry name" value="tRNA-intron endonuclease catalytic domain-like"/>
    <property type="match status" value="1"/>
</dbReference>
<keyword evidence="2 5" id="KW-0819">tRNA processing</keyword>
<dbReference type="GO" id="GO:0003676">
    <property type="term" value="F:nucleic acid binding"/>
    <property type="evidence" value="ECO:0007669"/>
    <property type="project" value="InterPro"/>
</dbReference>
<reference evidence="10" key="1">
    <citation type="submission" date="2020-03" db="EMBL/GenBank/DDBJ databases">
        <title>Site-based positive gene gene selection in Geosmithia morbida across the United States reveals a broad range of putative effectors and factors for local host and environmental adapation.</title>
        <authorList>
            <person name="Onufrak A."/>
            <person name="Murdoch R.W."/>
            <person name="Gazis R."/>
            <person name="Huff M."/>
            <person name="Staton M."/>
            <person name="Klingeman W."/>
            <person name="Hadziabdic D."/>
        </authorList>
    </citation>
    <scope>NUCLEOTIDE SEQUENCE</scope>
    <source>
        <strain evidence="10">1262</strain>
    </source>
</reference>
<dbReference type="Pfam" id="PF01974">
    <property type="entry name" value="tRNA_int_endo"/>
    <property type="match status" value="1"/>
</dbReference>
<dbReference type="InterPro" id="IPR036167">
    <property type="entry name" value="tRNA_intron_Endo_cat-like_sf"/>
</dbReference>
<name>A0A9P5D8B2_9HYPO</name>
<dbReference type="Pfam" id="PF26577">
    <property type="entry name" value="TSEN34_N"/>
    <property type="match status" value="1"/>
</dbReference>
<dbReference type="AlphaFoldDB" id="A0A9P5D8B2"/>
<keyword evidence="3 5" id="KW-0456">Lyase</keyword>
<feature type="active site" evidence="6">
    <location>
        <position position="217"/>
    </location>
</feature>
<evidence type="ECO:0000256" key="5">
    <source>
        <dbReference type="PIRNR" id="PIRNR017250"/>
    </source>
</evidence>
<comment type="similarity">
    <text evidence="1 5">Belongs to the tRNA-intron endonuclease family.</text>
</comment>
<keyword evidence="11" id="KW-1185">Reference proteome</keyword>
<evidence type="ECO:0000256" key="1">
    <source>
        <dbReference type="ARBA" id="ARBA00008078"/>
    </source>
</evidence>
<dbReference type="EC" id="4.6.1.16" evidence="5"/>
<dbReference type="InterPro" id="IPR006677">
    <property type="entry name" value="tRNA_intron_Endonuc_cat-like"/>
</dbReference>
<dbReference type="Gene3D" id="3.40.1350.10">
    <property type="match status" value="1"/>
</dbReference>
<proteinExistence type="inferred from homology"/>
<protein>
    <recommendedName>
        <fullName evidence="5">tRNA-splicing endonuclease subunit Sen34</fullName>
        <ecNumber evidence="5">4.6.1.16</ecNumber>
    </recommendedName>
</protein>
<keyword evidence="10" id="KW-0378">Hydrolase</keyword>
<feature type="active site" evidence="6">
    <location>
        <position position="209"/>
    </location>
</feature>
<evidence type="ECO:0000256" key="2">
    <source>
        <dbReference type="ARBA" id="ARBA00022694"/>
    </source>
</evidence>
<evidence type="ECO:0000313" key="11">
    <source>
        <dbReference type="Proteomes" id="UP000749293"/>
    </source>
</evidence>
<sequence length="279" mass="30388">MTTDSSNPQLIRISLIAGRYLVFNQEAVARLRREWNTCGNLVGTVPQQPTQNMFLGLPIELRPEEVDSLVHRGAARVVDDVAAHQAALTSSPGSGDRTAYIESLRRKKQTAQRLLAERTAQKAAEAADRLGRKAHGNSKSRANDAGSDDAVQAGGALLGITPTTSDELVCHDNVFAVTQTPEGPLVRFLQNSGYYMTPGLRFGARYSVYPGDPLRFHAHFMANQYGWDEEVPILDIVQGGRLATAVKKAFVIGGQEPSSQEFGSQDTATRTFSIEWASM</sequence>
<feature type="region of interest" description="Disordered" evidence="7">
    <location>
        <begin position="125"/>
        <end position="148"/>
    </location>
</feature>
<dbReference type="PANTHER" id="PTHR13070">
    <property type="entry name" value="TRNA-SPLICING ENDONUCLEASE SUBUNIT SEN34-RELATED"/>
    <property type="match status" value="1"/>
</dbReference>
<evidence type="ECO:0000259" key="8">
    <source>
        <dbReference type="Pfam" id="PF01974"/>
    </source>
</evidence>
<evidence type="ECO:0000256" key="4">
    <source>
        <dbReference type="ARBA" id="ARBA00059865"/>
    </source>
</evidence>
<evidence type="ECO:0000256" key="3">
    <source>
        <dbReference type="ARBA" id="ARBA00023239"/>
    </source>
</evidence>
<dbReference type="Proteomes" id="UP000749293">
    <property type="component" value="Unassembled WGS sequence"/>
</dbReference>
<dbReference type="PANTHER" id="PTHR13070:SF0">
    <property type="entry name" value="TRNA-SPLICING ENDONUCLEASE SUBUNIT SEN34"/>
    <property type="match status" value="1"/>
</dbReference>
<dbReference type="RefSeq" id="XP_035323996.1">
    <property type="nucleotide sequence ID" value="XM_035466159.1"/>
</dbReference>
<dbReference type="GeneID" id="55970412"/>
<dbReference type="GO" id="GO:0000213">
    <property type="term" value="F:tRNA-intron lyase activity"/>
    <property type="evidence" value="ECO:0007669"/>
    <property type="project" value="UniProtKB-UniRule"/>
</dbReference>
<keyword evidence="10" id="KW-0540">Nuclease</keyword>
<keyword evidence="10" id="KW-0255">Endonuclease</keyword>
<dbReference type="EMBL" id="JAANYQ010000003">
    <property type="protein sequence ID" value="KAF4125344.1"/>
    <property type="molecule type" value="Genomic_DNA"/>
</dbReference>
<accession>A0A9P5D8B2</accession>
<evidence type="ECO:0000256" key="7">
    <source>
        <dbReference type="SAM" id="MobiDB-lite"/>
    </source>
</evidence>
<feature type="domain" description="tRNA intron endonuclease catalytic" evidence="8">
    <location>
        <begin position="187"/>
        <end position="252"/>
    </location>
</feature>
<comment type="caution">
    <text evidence="10">The sequence shown here is derived from an EMBL/GenBank/DDBJ whole genome shotgun (WGS) entry which is preliminary data.</text>
</comment>
<dbReference type="InterPro" id="IPR059049">
    <property type="entry name" value="TSEN34_N"/>
</dbReference>
<dbReference type="FunFam" id="3.40.1350.10:FF:000008">
    <property type="entry name" value="tRNA-splicing endonuclease subunit Sen34"/>
    <property type="match status" value="1"/>
</dbReference>
<organism evidence="10 11">
    <name type="scientific">Geosmithia morbida</name>
    <dbReference type="NCBI Taxonomy" id="1094350"/>
    <lineage>
        <taxon>Eukaryota</taxon>
        <taxon>Fungi</taxon>
        <taxon>Dikarya</taxon>
        <taxon>Ascomycota</taxon>
        <taxon>Pezizomycotina</taxon>
        <taxon>Sordariomycetes</taxon>
        <taxon>Hypocreomycetidae</taxon>
        <taxon>Hypocreales</taxon>
        <taxon>Bionectriaceae</taxon>
        <taxon>Geosmithia</taxon>
    </lineage>
</organism>
<dbReference type="GO" id="GO:0000214">
    <property type="term" value="C:tRNA-intron endonuclease complex"/>
    <property type="evidence" value="ECO:0007669"/>
    <property type="project" value="UniProtKB-UniRule"/>
</dbReference>
<feature type="domain" description="TSEN34 N-terminal" evidence="9">
    <location>
        <begin position="11"/>
        <end position="80"/>
    </location>
</feature>
<dbReference type="InterPro" id="IPR016690">
    <property type="entry name" value="TSEN34"/>
</dbReference>
<dbReference type="GO" id="GO:0000379">
    <property type="term" value="P:tRNA-type intron splice site recognition and cleavage"/>
    <property type="evidence" value="ECO:0007669"/>
    <property type="project" value="UniProtKB-UniRule"/>
</dbReference>